<feature type="transmembrane region" description="Helical" evidence="1">
    <location>
        <begin position="317"/>
        <end position="333"/>
    </location>
</feature>
<feature type="transmembrane region" description="Helical" evidence="1">
    <location>
        <begin position="12"/>
        <end position="31"/>
    </location>
</feature>
<dbReference type="Proteomes" id="UP000177152">
    <property type="component" value="Unassembled WGS sequence"/>
</dbReference>
<organism evidence="2 3">
    <name type="scientific">Candidatus Sungbacteria bacterium RIFCSPHIGHO2_01_FULL_47_32</name>
    <dbReference type="NCBI Taxonomy" id="1802264"/>
    <lineage>
        <taxon>Bacteria</taxon>
        <taxon>Candidatus Sungiibacteriota</taxon>
    </lineage>
</organism>
<feature type="transmembrane region" description="Helical" evidence="1">
    <location>
        <begin position="96"/>
        <end position="116"/>
    </location>
</feature>
<evidence type="ECO:0000313" key="3">
    <source>
        <dbReference type="Proteomes" id="UP000177152"/>
    </source>
</evidence>
<feature type="transmembrane region" description="Helical" evidence="1">
    <location>
        <begin position="151"/>
        <end position="169"/>
    </location>
</feature>
<reference evidence="2 3" key="1">
    <citation type="journal article" date="2016" name="Nat. Commun.">
        <title>Thousands of microbial genomes shed light on interconnected biogeochemical processes in an aquifer system.</title>
        <authorList>
            <person name="Anantharaman K."/>
            <person name="Brown C.T."/>
            <person name="Hug L.A."/>
            <person name="Sharon I."/>
            <person name="Castelle C.J."/>
            <person name="Probst A.J."/>
            <person name="Thomas B.C."/>
            <person name="Singh A."/>
            <person name="Wilkins M.J."/>
            <person name="Karaoz U."/>
            <person name="Brodie E.L."/>
            <person name="Williams K.H."/>
            <person name="Hubbard S.S."/>
            <person name="Banfield J.F."/>
        </authorList>
    </citation>
    <scope>NUCLEOTIDE SEQUENCE [LARGE SCALE GENOMIC DNA]</scope>
</reference>
<feature type="transmembrane region" description="Helical" evidence="1">
    <location>
        <begin position="181"/>
        <end position="196"/>
    </location>
</feature>
<keyword evidence="1" id="KW-0812">Transmembrane</keyword>
<dbReference type="EMBL" id="MHQC01000039">
    <property type="protein sequence ID" value="OGZ94277.1"/>
    <property type="molecule type" value="Genomic_DNA"/>
</dbReference>
<feature type="transmembrane region" description="Helical" evidence="1">
    <location>
        <begin position="123"/>
        <end position="145"/>
    </location>
</feature>
<sequence>MNNVLLKKRRTLVAAGLLVFIFMGGLYVRTIRTGHYLPYHTVASYYYDKSNRLNNDGVFPKTDIWDFAPDARIDNAPPGLAYITVFLYRVFGGRTAFYDFAQTFPLFIYAAWFIMLVLSFRKLFGALITLGGAALFAFLPVSAFFTTRGHYLEETLGALLIFIMVHCIIRIPEEKERRQRHILSISLLLSTALFALTWQQYIVVLGAAGALIALWAFKKSVASAGLLALAIAGGVFLAEAWCRLAGLGYSPLMMAWEFIYATIHHNDPALYAAMRRTDWANPGLKDLYSYFGALGILAGILGVFSVLTDLKNSRKQVIGIFAAAGLVVLAAFVKDRFLALTLFLYLFALGLDVLIHPEMIRRAFKSFFSLPGVARSLCIVGAHKKELTAGVCVLIASGIVFTLFSDTILSKTLYRNKPLPIITVSSGNTPLKVGGSYKVVLTLKNTGGRPLSGDSVFGGLHVEIENAIVKNIRAYSRFTKSEASLKNFAWAGDKFFFETKYYFLNSSEDGGVTFVVEPYALPVTIYYRGWLPGFCTKEERGTALNDLLPAWKRDDKGGWRNESCIMRAPETPENGATLCRIPVMAAHQAIQDFPCFEKQL</sequence>
<evidence type="ECO:0008006" key="4">
    <source>
        <dbReference type="Google" id="ProtNLM"/>
    </source>
</evidence>
<name>A0A1G2K4E0_9BACT</name>
<feature type="transmembrane region" description="Helical" evidence="1">
    <location>
        <begin position="339"/>
        <end position="356"/>
    </location>
</feature>
<accession>A0A1G2K4E0</accession>
<feature type="transmembrane region" description="Helical" evidence="1">
    <location>
        <begin position="388"/>
        <end position="409"/>
    </location>
</feature>
<protein>
    <recommendedName>
        <fullName evidence="4">Glycosyltransferase RgtA/B/C/D-like domain-containing protein</fullName>
    </recommendedName>
</protein>
<feature type="transmembrane region" description="Helical" evidence="1">
    <location>
        <begin position="224"/>
        <end position="246"/>
    </location>
</feature>
<comment type="caution">
    <text evidence="2">The sequence shown here is derived from an EMBL/GenBank/DDBJ whole genome shotgun (WGS) entry which is preliminary data.</text>
</comment>
<gene>
    <name evidence="2" type="ORF">A2633_05705</name>
</gene>
<keyword evidence="1" id="KW-1133">Transmembrane helix</keyword>
<evidence type="ECO:0000313" key="2">
    <source>
        <dbReference type="EMBL" id="OGZ94277.1"/>
    </source>
</evidence>
<dbReference type="AlphaFoldDB" id="A0A1G2K4E0"/>
<proteinExistence type="predicted"/>
<keyword evidence="1" id="KW-0472">Membrane</keyword>
<feature type="transmembrane region" description="Helical" evidence="1">
    <location>
        <begin position="287"/>
        <end position="310"/>
    </location>
</feature>
<evidence type="ECO:0000256" key="1">
    <source>
        <dbReference type="SAM" id="Phobius"/>
    </source>
</evidence>